<dbReference type="PANTHER" id="PTHR11365:SF23">
    <property type="entry name" value="HYPOTHETICAL 5-OXOPROLINASE (EUROFUNG)-RELATED"/>
    <property type="match status" value="1"/>
</dbReference>
<gene>
    <name evidence="2" type="ORF">GCM10011611_64490</name>
</gene>
<dbReference type="GO" id="GO:0005829">
    <property type="term" value="C:cytosol"/>
    <property type="evidence" value="ECO:0007669"/>
    <property type="project" value="TreeGrafter"/>
</dbReference>
<proteinExistence type="predicted"/>
<dbReference type="PANTHER" id="PTHR11365">
    <property type="entry name" value="5-OXOPROLINASE RELATED"/>
    <property type="match status" value="1"/>
</dbReference>
<evidence type="ECO:0000313" key="2">
    <source>
        <dbReference type="EMBL" id="GGF49197.1"/>
    </source>
</evidence>
<dbReference type="EMBL" id="BMJQ01000029">
    <property type="protein sequence ID" value="GGF49197.1"/>
    <property type="molecule type" value="Genomic_DNA"/>
</dbReference>
<reference evidence="2" key="1">
    <citation type="journal article" date="2014" name="Int. J. Syst. Evol. Microbiol.">
        <title>Complete genome sequence of Corynebacterium casei LMG S-19264T (=DSM 44701T), isolated from a smear-ripened cheese.</title>
        <authorList>
            <consortium name="US DOE Joint Genome Institute (JGI-PGF)"/>
            <person name="Walter F."/>
            <person name="Albersmeier A."/>
            <person name="Kalinowski J."/>
            <person name="Ruckert C."/>
        </authorList>
    </citation>
    <scope>NUCLEOTIDE SEQUENCE</scope>
    <source>
        <strain evidence="2">CGMCC 1.15725</strain>
    </source>
</reference>
<comment type="caution">
    <text evidence="2">The sequence shown here is derived from an EMBL/GenBank/DDBJ whole genome shotgun (WGS) entry which is preliminary data.</text>
</comment>
<evidence type="ECO:0000313" key="3">
    <source>
        <dbReference type="Proteomes" id="UP000646365"/>
    </source>
</evidence>
<evidence type="ECO:0000259" key="1">
    <source>
        <dbReference type="Pfam" id="PF02538"/>
    </source>
</evidence>
<protein>
    <submittedName>
        <fullName evidence="2">Hydantoinase B</fullName>
    </submittedName>
</protein>
<name>A0A8J3E782_9PROT</name>
<dbReference type="Pfam" id="PF02538">
    <property type="entry name" value="Hydantoinase_B"/>
    <property type="match status" value="1"/>
</dbReference>
<dbReference type="GO" id="GO:0006749">
    <property type="term" value="P:glutathione metabolic process"/>
    <property type="evidence" value="ECO:0007669"/>
    <property type="project" value="TreeGrafter"/>
</dbReference>
<feature type="domain" description="Hydantoinase B/oxoprolinase" evidence="1">
    <location>
        <begin position="5"/>
        <end position="516"/>
    </location>
</feature>
<accession>A0A8J3E782</accession>
<organism evidence="2 3">
    <name type="scientific">Aliidongia dinghuensis</name>
    <dbReference type="NCBI Taxonomy" id="1867774"/>
    <lineage>
        <taxon>Bacteria</taxon>
        <taxon>Pseudomonadati</taxon>
        <taxon>Pseudomonadota</taxon>
        <taxon>Alphaproteobacteria</taxon>
        <taxon>Rhodospirillales</taxon>
        <taxon>Dongiaceae</taxon>
        <taxon>Aliidongia</taxon>
    </lineage>
</organism>
<dbReference type="Proteomes" id="UP000646365">
    <property type="component" value="Unassembled WGS sequence"/>
</dbReference>
<dbReference type="InterPro" id="IPR045079">
    <property type="entry name" value="Oxoprolinase-like"/>
</dbReference>
<dbReference type="InterPro" id="IPR003692">
    <property type="entry name" value="Hydantoinase_B"/>
</dbReference>
<sequence length="518" mass="54711">MSAIDPVTLEILWTRLVSAVDEAAATFVRTSFSTLVREANDYAVVLTDRKGRNVAQSSQSIPSFISTMPVTIRHFIETFGTQNMREGDAFITNDPWIGTGHLNDASLAIPIFRDGIVIGFAGVVSHLPDVGGRLRNAANRELFEEGLQIPPMRILDGGKPQELLIQIIRANVRVPDETMGDIWAQIACCTTLADRLNVLIDETGIDFDGFADEVITRTGKAMQEAIAAVPDGTYRYVIENDGPAEMPGGIIRIACSVTVAGDRIAVDYTGSSDQVSLAINTVANYTFAYSAYALKALFAPWIPNNEGSFAAIAVTAPEGSILNPTKPAPCGARGMIGHLLPPAIFGALAPVLPDRVQASPGSPSNNVQLASLRGNVRYAINAFIGAGQGAGLMQDGTSAISFPSNLSNTPIEVLESQAPIEVKHRRIRRGSGGRGARNGGDGISFAFEMYGESPAIASFMVNRVRRPAGGLAGGEPGAAARFEINGKPTEPSGQYVLRQGDTVLIETAGGGGFGKPNG</sequence>
<reference evidence="2" key="2">
    <citation type="submission" date="2020-09" db="EMBL/GenBank/DDBJ databases">
        <authorList>
            <person name="Sun Q."/>
            <person name="Zhou Y."/>
        </authorList>
    </citation>
    <scope>NUCLEOTIDE SEQUENCE</scope>
    <source>
        <strain evidence="2">CGMCC 1.15725</strain>
    </source>
</reference>
<keyword evidence="3" id="KW-1185">Reference proteome</keyword>
<dbReference type="AlphaFoldDB" id="A0A8J3E782"/>
<dbReference type="RefSeq" id="WP_189052327.1">
    <property type="nucleotide sequence ID" value="NZ_BMJQ01000029.1"/>
</dbReference>
<dbReference type="GO" id="GO:0017168">
    <property type="term" value="F:5-oxoprolinase (ATP-hydrolyzing) activity"/>
    <property type="evidence" value="ECO:0007669"/>
    <property type="project" value="TreeGrafter"/>
</dbReference>